<dbReference type="Proteomes" id="UP000515162">
    <property type="component" value="Chromosome 2R"/>
</dbReference>
<organism evidence="1 2">
    <name type="scientific">Drosophila mauritiana</name>
    <name type="common">Fruit fly</name>
    <dbReference type="NCBI Taxonomy" id="7226"/>
    <lineage>
        <taxon>Eukaryota</taxon>
        <taxon>Metazoa</taxon>
        <taxon>Ecdysozoa</taxon>
        <taxon>Arthropoda</taxon>
        <taxon>Hexapoda</taxon>
        <taxon>Insecta</taxon>
        <taxon>Pterygota</taxon>
        <taxon>Neoptera</taxon>
        <taxon>Endopterygota</taxon>
        <taxon>Diptera</taxon>
        <taxon>Brachycera</taxon>
        <taxon>Muscomorpha</taxon>
        <taxon>Ephydroidea</taxon>
        <taxon>Drosophilidae</taxon>
        <taxon>Drosophila</taxon>
        <taxon>Sophophora</taxon>
    </lineage>
</organism>
<dbReference type="AlphaFoldDB" id="A0A6P8JLC8"/>
<proteinExistence type="predicted"/>
<accession>A0A6P8JLC8</accession>
<name>A0A6P8JLC8_DROMA</name>
<dbReference type="RefSeq" id="XP_033156663.1">
    <property type="nucleotide sequence ID" value="XM_033300772.1"/>
</dbReference>
<gene>
    <name evidence="2" type="primary">LOC117138591</name>
</gene>
<reference evidence="2" key="1">
    <citation type="submission" date="2025-08" db="UniProtKB">
        <authorList>
            <consortium name="RefSeq"/>
        </authorList>
    </citation>
    <scope>IDENTIFICATION</scope>
    <source>
        <strain evidence="2">Mau12</strain>
        <tissue evidence="2">Whole Body</tissue>
    </source>
</reference>
<sequence>MDVRLPCRPLLEPPLPPVSPANCVNGKATAAFANFAAAATKAKAQPQQKLHKCIYIYIYLSDGRALYCSYVLDGPAKWRGEKISETKSTKKHQEQQGSSRLKSLEYTFRINI</sequence>
<dbReference type="GeneID" id="117138591"/>
<keyword evidence="1" id="KW-1185">Reference proteome</keyword>
<evidence type="ECO:0000313" key="1">
    <source>
        <dbReference type="Proteomes" id="UP000515162"/>
    </source>
</evidence>
<evidence type="ECO:0000313" key="2">
    <source>
        <dbReference type="RefSeq" id="XP_033156663.1"/>
    </source>
</evidence>
<protein>
    <submittedName>
        <fullName evidence="2">Uncharacterized protein LOC117138591</fullName>
    </submittedName>
</protein>